<sequence length="79" mass="8479">MTRSPAAMTARSGAHSQVASSVSPLPWRRTKRSPPTRSSRVSRKVMSGQRKSAGSAGQALPSSLGRWKLIRALSPADFM</sequence>
<dbReference type="AlphaFoldDB" id="A0A3A4A5X5"/>
<gene>
    <name evidence="2" type="ORF">D5H75_33440</name>
</gene>
<evidence type="ECO:0000313" key="3">
    <source>
        <dbReference type="Proteomes" id="UP000265768"/>
    </source>
</evidence>
<feature type="compositionally biased region" description="Polar residues" evidence="1">
    <location>
        <begin position="14"/>
        <end position="23"/>
    </location>
</feature>
<organism evidence="2 3">
    <name type="scientific">Bailinhaonella thermotolerans</name>
    <dbReference type="NCBI Taxonomy" id="1070861"/>
    <lineage>
        <taxon>Bacteria</taxon>
        <taxon>Bacillati</taxon>
        <taxon>Actinomycetota</taxon>
        <taxon>Actinomycetes</taxon>
        <taxon>Streptosporangiales</taxon>
        <taxon>Streptosporangiaceae</taxon>
        <taxon>Bailinhaonella</taxon>
    </lineage>
</organism>
<name>A0A3A4A5X5_9ACTN</name>
<proteinExistence type="predicted"/>
<keyword evidence="3" id="KW-1185">Reference proteome</keyword>
<feature type="region of interest" description="Disordered" evidence="1">
    <location>
        <begin position="1"/>
        <end position="61"/>
    </location>
</feature>
<comment type="caution">
    <text evidence="2">The sequence shown here is derived from an EMBL/GenBank/DDBJ whole genome shotgun (WGS) entry which is preliminary data.</text>
</comment>
<dbReference type="Proteomes" id="UP000265768">
    <property type="component" value="Unassembled WGS sequence"/>
</dbReference>
<protein>
    <submittedName>
        <fullName evidence="2">Uncharacterized protein</fullName>
    </submittedName>
</protein>
<evidence type="ECO:0000256" key="1">
    <source>
        <dbReference type="SAM" id="MobiDB-lite"/>
    </source>
</evidence>
<reference evidence="2 3" key="1">
    <citation type="submission" date="2018-09" db="EMBL/GenBank/DDBJ databases">
        <title>YIM 75507 draft genome.</title>
        <authorList>
            <person name="Tang S."/>
            <person name="Feng Y."/>
        </authorList>
    </citation>
    <scope>NUCLEOTIDE SEQUENCE [LARGE SCALE GENOMIC DNA]</scope>
    <source>
        <strain evidence="2 3">YIM 75507</strain>
    </source>
</reference>
<accession>A0A3A4A5X5</accession>
<dbReference type="EMBL" id="QZEY01000019">
    <property type="protein sequence ID" value="RJL23271.1"/>
    <property type="molecule type" value="Genomic_DNA"/>
</dbReference>
<evidence type="ECO:0000313" key="2">
    <source>
        <dbReference type="EMBL" id="RJL23271.1"/>
    </source>
</evidence>